<evidence type="ECO:0000256" key="2">
    <source>
        <dbReference type="ARBA" id="ARBA00023125"/>
    </source>
</evidence>
<dbReference type="CDD" id="cd05013">
    <property type="entry name" value="SIS_RpiR"/>
    <property type="match status" value="1"/>
</dbReference>
<organism evidence="6 7">
    <name type="scientific">Aggregatibacter aphrophilus</name>
    <name type="common">Haemophilus aphrophilus</name>
    <dbReference type="NCBI Taxonomy" id="732"/>
    <lineage>
        <taxon>Bacteria</taxon>
        <taxon>Pseudomonadati</taxon>
        <taxon>Pseudomonadota</taxon>
        <taxon>Gammaproteobacteria</taxon>
        <taxon>Pasteurellales</taxon>
        <taxon>Pasteurellaceae</taxon>
        <taxon>Aggregatibacter</taxon>
    </lineage>
</organism>
<proteinExistence type="predicted"/>
<dbReference type="Gene3D" id="3.40.50.10490">
    <property type="entry name" value="Glucose-6-phosphate isomerase like protein, domain 1"/>
    <property type="match status" value="1"/>
</dbReference>
<dbReference type="Proteomes" id="UP000253728">
    <property type="component" value="Unassembled WGS sequence"/>
</dbReference>
<evidence type="ECO:0000259" key="5">
    <source>
        <dbReference type="PROSITE" id="PS51464"/>
    </source>
</evidence>
<dbReference type="PANTHER" id="PTHR30514:SF20">
    <property type="entry name" value="TRANSCRIPTIONAL REGULATOR"/>
    <property type="match status" value="1"/>
</dbReference>
<dbReference type="GO" id="GO:0003700">
    <property type="term" value="F:DNA-binding transcription factor activity"/>
    <property type="evidence" value="ECO:0007669"/>
    <property type="project" value="InterPro"/>
</dbReference>
<dbReference type="InterPro" id="IPR047640">
    <property type="entry name" value="RpiR-like"/>
</dbReference>
<feature type="domain" description="SIS" evidence="5">
    <location>
        <begin position="137"/>
        <end position="276"/>
    </location>
</feature>
<dbReference type="InterPro" id="IPR009057">
    <property type="entry name" value="Homeodomain-like_sf"/>
</dbReference>
<dbReference type="Pfam" id="PF01380">
    <property type="entry name" value="SIS"/>
    <property type="match status" value="1"/>
</dbReference>
<protein>
    <submittedName>
        <fullName evidence="6">Uncharacterized HTH-type transcriptional regulator ybbH</fullName>
    </submittedName>
</protein>
<dbReference type="PROSITE" id="PS51464">
    <property type="entry name" value="SIS"/>
    <property type="match status" value="1"/>
</dbReference>
<dbReference type="InterPro" id="IPR000281">
    <property type="entry name" value="HTH_RpiR"/>
</dbReference>
<dbReference type="SUPFAM" id="SSF53697">
    <property type="entry name" value="SIS domain"/>
    <property type="match status" value="1"/>
</dbReference>
<evidence type="ECO:0000256" key="1">
    <source>
        <dbReference type="ARBA" id="ARBA00023015"/>
    </source>
</evidence>
<dbReference type="InterPro" id="IPR001347">
    <property type="entry name" value="SIS_dom"/>
</dbReference>
<dbReference type="Pfam" id="PF01418">
    <property type="entry name" value="HTH_6"/>
    <property type="match status" value="1"/>
</dbReference>
<dbReference type="InterPro" id="IPR036388">
    <property type="entry name" value="WH-like_DNA-bd_sf"/>
</dbReference>
<name>A0A336N3X9_AGGAP</name>
<sequence length="280" mass="31274">MKEKSQLTNLQTEIQTRYDSLSKRLKQVAQYILDNSDSIVFDTVATIAEKADVPPSTLIRFAAEFGFSGFNEMKQIFRENLMEKTTNYTERLQLSHKIAQSEGEESPEDILTIFSQANSQALHQLAEQTTNEQIYAAAKILKEANNIFIIGLKRSFSAACYLNYALHHLDCRAFLINGLGGMFDEQLSQVKEGDVVVAISFSPYAAETVNIMNTSAKKGVKQIAITDSQISPLLAFSDIAFVIKEAQVLGFRSQCSTMTLVQTLAIVLGLEKEKEKEKKH</sequence>
<keyword evidence="2" id="KW-0238">DNA-binding</keyword>
<accession>A0A336N3X9</accession>
<evidence type="ECO:0000259" key="4">
    <source>
        <dbReference type="PROSITE" id="PS51071"/>
    </source>
</evidence>
<dbReference type="GO" id="GO:0003677">
    <property type="term" value="F:DNA binding"/>
    <property type="evidence" value="ECO:0007669"/>
    <property type="project" value="UniProtKB-KW"/>
</dbReference>
<evidence type="ECO:0000313" key="7">
    <source>
        <dbReference type="Proteomes" id="UP000253728"/>
    </source>
</evidence>
<dbReference type="GO" id="GO:0097367">
    <property type="term" value="F:carbohydrate derivative binding"/>
    <property type="evidence" value="ECO:0007669"/>
    <property type="project" value="InterPro"/>
</dbReference>
<dbReference type="PANTHER" id="PTHR30514">
    <property type="entry name" value="GLUCOKINASE"/>
    <property type="match status" value="1"/>
</dbReference>
<evidence type="ECO:0000313" key="6">
    <source>
        <dbReference type="EMBL" id="SSY93597.1"/>
    </source>
</evidence>
<dbReference type="EMBL" id="UFSP01000001">
    <property type="protein sequence ID" value="SSY93597.1"/>
    <property type="molecule type" value="Genomic_DNA"/>
</dbReference>
<dbReference type="PROSITE" id="PS51071">
    <property type="entry name" value="HTH_RPIR"/>
    <property type="match status" value="1"/>
</dbReference>
<dbReference type="SUPFAM" id="SSF46689">
    <property type="entry name" value="Homeodomain-like"/>
    <property type="match status" value="1"/>
</dbReference>
<dbReference type="Gene3D" id="1.10.10.10">
    <property type="entry name" value="Winged helix-like DNA-binding domain superfamily/Winged helix DNA-binding domain"/>
    <property type="match status" value="1"/>
</dbReference>
<dbReference type="GO" id="GO:1901135">
    <property type="term" value="P:carbohydrate derivative metabolic process"/>
    <property type="evidence" value="ECO:0007669"/>
    <property type="project" value="InterPro"/>
</dbReference>
<evidence type="ECO:0000256" key="3">
    <source>
        <dbReference type="ARBA" id="ARBA00023163"/>
    </source>
</evidence>
<dbReference type="InterPro" id="IPR046348">
    <property type="entry name" value="SIS_dom_sf"/>
</dbReference>
<dbReference type="AlphaFoldDB" id="A0A336N3X9"/>
<keyword evidence="3" id="KW-0804">Transcription</keyword>
<dbReference type="RefSeq" id="WP_005703823.1">
    <property type="nucleotide sequence ID" value="NZ_MAQF01000012.1"/>
</dbReference>
<feature type="domain" description="HTH rpiR-type" evidence="4">
    <location>
        <begin position="8"/>
        <end position="84"/>
    </location>
</feature>
<dbReference type="GeneID" id="49636453"/>
<keyword evidence="1" id="KW-0805">Transcription regulation</keyword>
<gene>
    <name evidence="6" type="primary">ybbH_1</name>
    <name evidence="6" type="ORF">NCTC5908_00382</name>
</gene>
<reference evidence="6 7" key="1">
    <citation type="submission" date="2018-06" db="EMBL/GenBank/DDBJ databases">
        <authorList>
            <consortium name="Pathogen Informatics"/>
            <person name="Doyle S."/>
        </authorList>
    </citation>
    <scope>NUCLEOTIDE SEQUENCE [LARGE SCALE GENOMIC DNA]</scope>
    <source>
        <strain evidence="6 7">NCTC5908</strain>
    </source>
</reference>
<dbReference type="InterPro" id="IPR035472">
    <property type="entry name" value="RpiR-like_SIS"/>
</dbReference>